<dbReference type="EMBL" id="CADEAL010004304">
    <property type="protein sequence ID" value="CAB1456596.1"/>
    <property type="molecule type" value="Genomic_DNA"/>
</dbReference>
<protein>
    <submittedName>
        <fullName evidence="2">Uncharacterized protein</fullName>
    </submittedName>
</protein>
<keyword evidence="3" id="KW-1185">Reference proteome</keyword>
<dbReference type="AlphaFoldDB" id="A0A9N7VY64"/>
<accession>A0A9N7VY64</accession>
<proteinExistence type="predicted"/>
<feature type="region of interest" description="Disordered" evidence="1">
    <location>
        <begin position="1"/>
        <end position="37"/>
    </location>
</feature>
<gene>
    <name evidence="2" type="ORF">PLEPLA_LOCUS44381</name>
</gene>
<dbReference type="Proteomes" id="UP001153269">
    <property type="component" value="Unassembled WGS sequence"/>
</dbReference>
<feature type="compositionally biased region" description="Polar residues" evidence="1">
    <location>
        <begin position="72"/>
        <end position="81"/>
    </location>
</feature>
<feature type="region of interest" description="Disordered" evidence="1">
    <location>
        <begin position="70"/>
        <end position="105"/>
    </location>
</feature>
<comment type="caution">
    <text evidence="2">The sequence shown here is derived from an EMBL/GenBank/DDBJ whole genome shotgun (WGS) entry which is preliminary data.</text>
</comment>
<feature type="compositionally biased region" description="Basic residues" evidence="1">
    <location>
        <begin position="96"/>
        <end position="105"/>
    </location>
</feature>
<name>A0A9N7VY64_PLEPL</name>
<evidence type="ECO:0000313" key="2">
    <source>
        <dbReference type="EMBL" id="CAB1456596.1"/>
    </source>
</evidence>
<organism evidence="2 3">
    <name type="scientific">Pleuronectes platessa</name>
    <name type="common">European plaice</name>
    <dbReference type="NCBI Taxonomy" id="8262"/>
    <lineage>
        <taxon>Eukaryota</taxon>
        <taxon>Metazoa</taxon>
        <taxon>Chordata</taxon>
        <taxon>Craniata</taxon>
        <taxon>Vertebrata</taxon>
        <taxon>Euteleostomi</taxon>
        <taxon>Actinopterygii</taxon>
        <taxon>Neopterygii</taxon>
        <taxon>Teleostei</taxon>
        <taxon>Neoteleostei</taxon>
        <taxon>Acanthomorphata</taxon>
        <taxon>Carangaria</taxon>
        <taxon>Pleuronectiformes</taxon>
        <taxon>Pleuronectoidei</taxon>
        <taxon>Pleuronectidae</taxon>
        <taxon>Pleuronectes</taxon>
    </lineage>
</organism>
<evidence type="ECO:0000256" key="1">
    <source>
        <dbReference type="SAM" id="MobiDB-lite"/>
    </source>
</evidence>
<reference evidence="2" key="1">
    <citation type="submission" date="2020-03" db="EMBL/GenBank/DDBJ databases">
        <authorList>
            <person name="Weist P."/>
        </authorList>
    </citation>
    <scope>NUCLEOTIDE SEQUENCE</scope>
</reference>
<evidence type="ECO:0000313" key="3">
    <source>
        <dbReference type="Proteomes" id="UP001153269"/>
    </source>
</evidence>
<sequence>MAMRLNMSPGITVLPQTSSRLPQTAPPAAHQQVALQSSCWSDQQTSVDLTDHGDRDGSGWNVPEIRCVALQTDPQRVSPSRITDRRKKGTNLTNPRAKKPRVRDV</sequence>